<evidence type="ECO:0008006" key="3">
    <source>
        <dbReference type="Google" id="ProtNLM"/>
    </source>
</evidence>
<protein>
    <recommendedName>
        <fullName evidence="3">GTP-binding protein Era</fullName>
    </recommendedName>
</protein>
<gene>
    <name evidence="1" type="ORF">FHR21_000109</name>
</gene>
<evidence type="ECO:0000313" key="2">
    <source>
        <dbReference type="Proteomes" id="UP000537161"/>
    </source>
</evidence>
<comment type="caution">
    <text evidence="1">The sequence shown here is derived from an EMBL/GenBank/DDBJ whole genome shotgun (WGS) entry which is preliminary data.</text>
</comment>
<dbReference type="AlphaFoldDB" id="A0A7W9B214"/>
<name>A0A7W9B214_9SPHN</name>
<dbReference type="Pfam" id="PF07372">
    <property type="entry name" value="DUF1491"/>
    <property type="match status" value="1"/>
</dbReference>
<dbReference type="InterPro" id="IPR009964">
    <property type="entry name" value="DUF1491"/>
</dbReference>
<dbReference type="Proteomes" id="UP000537161">
    <property type="component" value="Unassembled WGS sequence"/>
</dbReference>
<keyword evidence="2" id="KW-1185">Reference proteome</keyword>
<proteinExistence type="predicted"/>
<dbReference type="RefSeq" id="WP_184094247.1">
    <property type="nucleotide sequence ID" value="NZ_JACIJH010000001.1"/>
</dbReference>
<accession>A0A7W9B214</accession>
<sequence length="112" mass="11938">MTRLQGRFLVDLLIRRAEAAGGFAAILASGDADAGAILVQCSDRGASGPLLERRFALTGGYLWEAVGPDESADAATRAAYVERRRIADPDLWIVELDIANAPQLVAEWGLLA</sequence>
<dbReference type="EMBL" id="JACIJH010000001">
    <property type="protein sequence ID" value="MBB5704784.1"/>
    <property type="molecule type" value="Genomic_DNA"/>
</dbReference>
<dbReference type="Gene3D" id="3.40.1530.20">
    <property type="entry name" value="Protein of unknown function (DUF1491)"/>
    <property type="match status" value="1"/>
</dbReference>
<evidence type="ECO:0000313" key="1">
    <source>
        <dbReference type="EMBL" id="MBB5704784.1"/>
    </source>
</evidence>
<reference evidence="1 2" key="1">
    <citation type="submission" date="2020-08" db="EMBL/GenBank/DDBJ databases">
        <title>Genomic Encyclopedia of Type Strains, Phase IV (KMG-IV): sequencing the most valuable type-strain genomes for metagenomic binning, comparative biology and taxonomic classification.</title>
        <authorList>
            <person name="Goeker M."/>
        </authorList>
    </citation>
    <scope>NUCLEOTIDE SEQUENCE [LARGE SCALE GENOMIC DNA]</scope>
    <source>
        <strain evidence="1 2">DSM 27163</strain>
    </source>
</reference>
<organism evidence="1 2">
    <name type="scientific">Sphingopyxis panaciterrulae</name>
    <dbReference type="NCBI Taxonomy" id="462372"/>
    <lineage>
        <taxon>Bacteria</taxon>
        <taxon>Pseudomonadati</taxon>
        <taxon>Pseudomonadota</taxon>
        <taxon>Alphaproteobacteria</taxon>
        <taxon>Sphingomonadales</taxon>
        <taxon>Sphingomonadaceae</taxon>
        <taxon>Sphingopyxis</taxon>
    </lineage>
</organism>